<gene>
    <name evidence="1" type="ORF">V0288_21105</name>
</gene>
<sequence>MNGEIDRWAHLDPYTSRYCRDLIRLYDEIEAMTTDIITIANTYQFSVEEVTRAKDHAFGNGVSRYQFIPDLDMAEAWRRMARGEGTSVDEVLLRHEILESALILDRGITQKEAHDIAQQRYPWSELLGEANR</sequence>
<protein>
    <submittedName>
        <fullName evidence="1">Uncharacterized protein</fullName>
    </submittedName>
</protein>
<dbReference type="RefSeq" id="WP_332867119.1">
    <property type="nucleotide sequence ID" value="NZ_JBAFSM010000054.1"/>
</dbReference>
<reference evidence="1 2" key="1">
    <citation type="submission" date="2024-01" db="EMBL/GenBank/DDBJ databases">
        <title>Genomic insights into the taxonomy and metabolism of the cyanobacterium Pannus brasiliensis CCIBt3594.</title>
        <authorList>
            <person name="Machado M."/>
            <person name="Botero N.B."/>
            <person name="Andreote A.P.D."/>
            <person name="Feitosa A.M.T."/>
            <person name="Popin R."/>
            <person name="Sivonen K."/>
            <person name="Fiore M.F."/>
        </authorList>
    </citation>
    <scope>NUCLEOTIDE SEQUENCE [LARGE SCALE GENOMIC DNA]</scope>
    <source>
        <strain evidence="1 2">CCIBt3594</strain>
    </source>
</reference>
<evidence type="ECO:0000313" key="1">
    <source>
        <dbReference type="EMBL" id="MEG3439639.1"/>
    </source>
</evidence>
<name>A0AAW9QWQ4_9CHRO</name>
<accession>A0AAW9QWQ4</accession>
<comment type="caution">
    <text evidence="1">The sequence shown here is derived from an EMBL/GenBank/DDBJ whole genome shotgun (WGS) entry which is preliminary data.</text>
</comment>
<keyword evidence="2" id="KW-1185">Reference proteome</keyword>
<dbReference type="AlphaFoldDB" id="A0AAW9QWQ4"/>
<dbReference type="EMBL" id="JBAFSM010000054">
    <property type="protein sequence ID" value="MEG3439639.1"/>
    <property type="molecule type" value="Genomic_DNA"/>
</dbReference>
<evidence type="ECO:0000313" key="2">
    <source>
        <dbReference type="Proteomes" id="UP001328733"/>
    </source>
</evidence>
<proteinExistence type="predicted"/>
<dbReference type="Proteomes" id="UP001328733">
    <property type="component" value="Unassembled WGS sequence"/>
</dbReference>
<organism evidence="1 2">
    <name type="scientific">Pannus brasiliensis CCIBt3594</name>
    <dbReference type="NCBI Taxonomy" id="1427578"/>
    <lineage>
        <taxon>Bacteria</taxon>
        <taxon>Bacillati</taxon>
        <taxon>Cyanobacteriota</taxon>
        <taxon>Cyanophyceae</taxon>
        <taxon>Oscillatoriophycideae</taxon>
        <taxon>Chroococcales</taxon>
        <taxon>Microcystaceae</taxon>
        <taxon>Pannus</taxon>
    </lineage>
</organism>